<name>A0ABW7L9F3_9BURK</name>
<evidence type="ECO:0000313" key="3">
    <source>
        <dbReference type="EMBL" id="MFH5254428.1"/>
    </source>
</evidence>
<dbReference type="NCBIfam" id="TIGR02541">
    <property type="entry name" value="flagell_FlgJ"/>
    <property type="match status" value="1"/>
</dbReference>
<dbReference type="EMBL" id="JBIMPM010000035">
    <property type="protein sequence ID" value="MFH5254428.1"/>
    <property type="molecule type" value="Genomic_DNA"/>
</dbReference>
<dbReference type="InterPro" id="IPR002901">
    <property type="entry name" value="MGlyc_endo_b_GlcNAc-like_dom"/>
</dbReference>
<dbReference type="PRINTS" id="PR01002">
    <property type="entry name" value="FLGFLGJ"/>
</dbReference>
<sequence length="222" mass="24285">MYARLHRDIAATVKNGFGRPPMRADAFVRTEKGIAAERTRHEFVASRFGAARSGQAVSATLEWAGAIDVRQRAFVTEILPHASRAGAVLGVSPEVIVAHAALESGWGQRPLRHADGRTSHNLFGIKATRGWRGEVVDSNTTEYFNGEAVKTVERFRSYRNYANAFDDYANLLGGNVRYAGALNRGGDADAFAMGLVRGGYATDPRYAEKLAQVMAQIREISR</sequence>
<accession>A0ABW7L9F3</accession>
<dbReference type="InterPro" id="IPR051056">
    <property type="entry name" value="Glycosyl_Hydrolase_73"/>
</dbReference>
<dbReference type="PANTHER" id="PTHR33308:SF9">
    <property type="entry name" value="PEPTIDOGLYCAN HYDROLASE FLGJ"/>
    <property type="match status" value="1"/>
</dbReference>
<keyword evidence="3" id="KW-0282">Flagellum</keyword>
<comment type="caution">
    <text evidence="3">The sequence shown here is derived from an EMBL/GenBank/DDBJ whole genome shotgun (WGS) entry which is preliminary data.</text>
</comment>
<protein>
    <submittedName>
        <fullName evidence="3">Flagellar assembly peptidoglycan hydrolase FlgJ</fullName>
    </submittedName>
</protein>
<reference evidence="3 4" key="1">
    <citation type="submission" date="2024-10" db="EMBL/GenBank/DDBJ databases">
        <title>Burkholderia semiarida in Mexico.</title>
        <authorList>
            <person name="Estrada P."/>
        </authorList>
    </citation>
    <scope>NUCLEOTIDE SEQUENCE [LARGE SCALE GENOMIC DNA]</scope>
    <source>
        <strain evidence="3 4">CLM7-1</strain>
    </source>
</reference>
<dbReference type="Pfam" id="PF01832">
    <property type="entry name" value="Glucosaminidase"/>
    <property type="match status" value="1"/>
</dbReference>
<dbReference type="Gene3D" id="1.10.530.10">
    <property type="match status" value="1"/>
</dbReference>
<evidence type="ECO:0000313" key="4">
    <source>
        <dbReference type="Proteomes" id="UP001609186"/>
    </source>
</evidence>
<keyword evidence="3" id="KW-0969">Cilium</keyword>
<organism evidence="3 4">
    <name type="scientific">Burkholderia semiarida</name>
    <dbReference type="NCBI Taxonomy" id="2843303"/>
    <lineage>
        <taxon>Bacteria</taxon>
        <taxon>Pseudomonadati</taxon>
        <taxon>Pseudomonadota</taxon>
        <taxon>Betaproteobacteria</taxon>
        <taxon>Burkholderiales</taxon>
        <taxon>Burkholderiaceae</taxon>
        <taxon>Burkholderia</taxon>
        <taxon>Burkholderia cepacia complex</taxon>
    </lineage>
</organism>
<dbReference type="GO" id="GO:0016787">
    <property type="term" value="F:hydrolase activity"/>
    <property type="evidence" value="ECO:0007669"/>
    <property type="project" value="UniProtKB-KW"/>
</dbReference>
<dbReference type="Gene3D" id="2.10.70.40">
    <property type="entry name" value="peptidoglycan hydrolase"/>
    <property type="match status" value="1"/>
</dbReference>
<keyword evidence="4" id="KW-1185">Reference proteome</keyword>
<keyword evidence="1 3" id="KW-0378">Hydrolase</keyword>
<gene>
    <name evidence="3" type="primary">flgJ</name>
    <name evidence="3" type="ORF">ACGTRS_24665</name>
</gene>
<dbReference type="InterPro" id="IPR013377">
    <property type="entry name" value="FlgJ"/>
</dbReference>
<dbReference type="SMART" id="SM00047">
    <property type="entry name" value="LYZ2"/>
    <property type="match status" value="1"/>
</dbReference>
<dbReference type="Proteomes" id="UP001609186">
    <property type="component" value="Unassembled WGS sequence"/>
</dbReference>
<evidence type="ECO:0000256" key="1">
    <source>
        <dbReference type="ARBA" id="ARBA00022801"/>
    </source>
</evidence>
<feature type="domain" description="Mannosyl-glycoprotein endo-beta-N-acetylglucosamidase-like" evidence="2">
    <location>
        <begin position="60"/>
        <end position="218"/>
    </location>
</feature>
<keyword evidence="3" id="KW-0966">Cell projection</keyword>
<dbReference type="PANTHER" id="PTHR33308">
    <property type="entry name" value="PEPTIDOGLYCAN HYDROLASE FLGJ"/>
    <property type="match status" value="1"/>
</dbReference>
<proteinExistence type="predicted"/>
<evidence type="ECO:0000259" key="2">
    <source>
        <dbReference type="SMART" id="SM00047"/>
    </source>
</evidence>